<dbReference type="EMBL" id="OOIL02006049">
    <property type="protein sequence ID" value="VFQ96475.1"/>
    <property type="molecule type" value="Genomic_DNA"/>
</dbReference>
<evidence type="ECO:0000313" key="3">
    <source>
        <dbReference type="Proteomes" id="UP000595140"/>
    </source>
</evidence>
<proteinExistence type="predicted"/>
<reference evidence="2 3" key="1">
    <citation type="submission" date="2018-04" db="EMBL/GenBank/DDBJ databases">
        <authorList>
            <person name="Vogel A."/>
        </authorList>
    </citation>
    <scope>NUCLEOTIDE SEQUENCE [LARGE SCALE GENOMIC DNA]</scope>
</reference>
<feature type="compositionally biased region" description="Low complexity" evidence="1">
    <location>
        <begin position="121"/>
        <end position="132"/>
    </location>
</feature>
<dbReference type="AlphaFoldDB" id="A0A484N590"/>
<evidence type="ECO:0000313" key="2">
    <source>
        <dbReference type="EMBL" id="VFQ96475.1"/>
    </source>
</evidence>
<feature type="region of interest" description="Disordered" evidence="1">
    <location>
        <begin position="77"/>
        <end position="226"/>
    </location>
</feature>
<sequence>MDNEGCNTHLRLVLVGNHVVTFQNDMFRRKDVGSKIIIDCLNHQKAKITVQVQGDEDQSTDTEVAHEESFTNVNDFISQEPGIPFRDVESPPRMDVPNDEIPTFNVTTHHEETQNSNLNDHSGGQQHNQGNSGEHHRNLHNEEGDMNAHMRRPRAQPGRSAKVRAQASLKDLAKNSKGSKTSRRSRIRTTLVRKNNVTPSRQPANDVGPSEFTPFSGRSHTQRDCQ</sequence>
<accession>A0A484N590</accession>
<protein>
    <submittedName>
        <fullName evidence="2">Uncharacterized protein</fullName>
    </submittedName>
</protein>
<organism evidence="2 3">
    <name type="scientific">Cuscuta campestris</name>
    <dbReference type="NCBI Taxonomy" id="132261"/>
    <lineage>
        <taxon>Eukaryota</taxon>
        <taxon>Viridiplantae</taxon>
        <taxon>Streptophyta</taxon>
        <taxon>Embryophyta</taxon>
        <taxon>Tracheophyta</taxon>
        <taxon>Spermatophyta</taxon>
        <taxon>Magnoliopsida</taxon>
        <taxon>eudicotyledons</taxon>
        <taxon>Gunneridae</taxon>
        <taxon>Pentapetalae</taxon>
        <taxon>asterids</taxon>
        <taxon>lamiids</taxon>
        <taxon>Solanales</taxon>
        <taxon>Convolvulaceae</taxon>
        <taxon>Cuscuteae</taxon>
        <taxon>Cuscuta</taxon>
        <taxon>Cuscuta subgen. Grammica</taxon>
        <taxon>Cuscuta sect. Cleistogrammica</taxon>
    </lineage>
</organism>
<dbReference type="Proteomes" id="UP000595140">
    <property type="component" value="Unassembled WGS sequence"/>
</dbReference>
<keyword evidence="3" id="KW-1185">Reference proteome</keyword>
<feature type="compositionally biased region" description="Basic and acidic residues" evidence="1">
    <location>
        <begin position="133"/>
        <end position="148"/>
    </location>
</feature>
<gene>
    <name evidence="2" type="ORF">CCAM_LOCUS38251</name>
</gene>
<name>A0A484N590_9ASTE</name>
<evidence type="ECO:0000256" key="1">
    <source>
        <dbReference type="SAM" id="MobiDB-lite"/>
    </source>
</evidence>